<gene>
    <name evidence="1" type="ORF">SNOG_15622</name>
</gene>
<dbReference type="EMBL" id="CH445363">
    <property type="protein sequence ID" value="EAT76997.1"/>
    <property type="molecule type" value="Genomic_DNA"/>
</dbReference>
<sequence length="80" mass="8670">MPASSTTGCTTLPMGVRQQAHLASVPAFRTMVAARLDLSDTDTVVLSEEFSMGMHGLARVVEEEEEERAWNSSEEKSLGV</sequence>
<dbReference type="GeneID" id="5982696"/>
<organism evidence="1 2">
    <name type="scientific">Phaeosphaeria nodorum (strain SN15 / ATCC MYA-4574 / FGSC 10173)</name>
    <name type="common">Glume blotch fungus</name>
    <name type="synonym">Parastagonospora nodorum</name>
    <dbReference type="NCBI Taxonomy" id="321614"/>
    <lineage>
        <taxon>Eukaryota</taxon>
        <taxon>Fungi</taxon>
        <taxon>Dikarya</taxon>
        <taxon>Ascomycota</taxon>
        <taxon>Pezizomycotina</taxon>
        <taxon>Dothideomycetes</taxon>
        <taxon>Pleosporomycetidae</taxon>
        <taxon>Pleosporales</taxon>
        <taxon>Pleosporineae</taxon>
        <taxon>Phaeosphaeriaceae</taxon>
        <taxon>Parastagonospora</taxon>
    </lineage>
</organism>
<reference evidence="2" key="1">
    <citation type="journal article" date="2007" name="Plant Cell">
        <title>Dothideomycete-plant interactions illuminated by genome sequencing and EST analysis of the wheat pathogen Stagonospora nodorum.</title>
        <authorList>
            <person name="Hane J.K."/>
            <person name="Lowe R.G."/>
            <person name="Solomon P.S."/>
            <person name="Tan K.C."/>
            <person name="Schoch C.L."/>
            <person name="Spatafora J.W."/>
            <person name="Crous P.W."/>
            <person name="Kodira C."/>
            <person name="Birren B.W."/>
            <person name="Galagan J.E."/>
            <person name="Torriani S.F."/>
            <person name="McDonald B.A."/>
            <person name="Oliver R.P."/>
        </authorList>
    </citation>
    <scope>NUCLEOTIDE SEQUENCE [LARGE SCALE GENOMIC DNA]</scope>
    <source>
        <strain evidence="2">SN15 / ATCC MYA-4574 / FGSC 10173</strain>
    </source>
</reference>
<dbReference type="HOGENOM" id="CLU_2590562_0_0_1"/>
<dbReference type="AlphaFoldDB" id="Q0TXZ3"/>
<proteinExistence type="predicted"/>
<evidence type="ECO:0000313" key="2">
    <source>
        <dbReference type="Proteomes" id="UP000001055"/>
    </source>
</evidence>
<protein>
    <submittedName>
        <fullName evidence="1">Uncharacterized protein</fullName>
    </submittedName>
</protein>
<evidence type="ECO:0000313" key="1">
    <source>
        <dbReference type="EMBL" id="EAT76997.1"/>
    </source>
</evidence>
<dbReference type="InParanoid" id="Q0TXZ3"/>
<accession>Q0TXZ3</accession>
<dbReference type="RefSeq" id="XP_001805766.1">
    <property type="nucleotide sequence ID" value="XM_001805714.1"/>
</dbReference>
<dbReference type="Proteomes" id="UP000001055">
    <property type="component" value="Unassembled WGS sequence"/>
</dbReference>
<name>Q0TXZ3_PHANO</name>
<dbReference type="KEGG" id="pno:SNOG_15622"/>